<dbReference type="OrthoDB" id="10538982at2759"/>
<dbReference type="Proteomes" id="UP000751190">
    <property type="component" value="Unassembled WGS sequence"/>
</dbReference>
<organism evidence="1 2">
    <name type="scientific">Diacronema lutheri</name>
    <name type="common">Unicellular marine alga</name>
    <name type="synonym">Monochrysis lutheri</name>
    <dbReference type="NCBI Taxonomy" id="2081491"/>
    <lineage>
        <taxon>Eukaryota</taxon>
        <taxon>Haptista</taxon>
        <taxon>Haptophyta</taxon>
        <taxon>Pavlovophyceae</taxon>
        <taxon>Pavlovales</taxon>
        <taxon>Pavlovaceae</taxon>
        <taxon>Diacronema</taxon>
    </lineage>
</organism>
<accession>A0A8J5XJL1</accession>
<protein>
    <submittedName>
        <fullName evidence="1">Uncharacterized protein</fullName>
    </submittedName>
</protein>
<sequence>MHVLALLVGSHQPLRALQASAAQRHAAAFPSRPQTDAATCCALAAASRRDVAQLGALALGAVMLPGAARASSNPANSYYFPMAKYRYLPRINRAFRGLTESATQPEGAPADWQALGTVWTYADDATTALTLYANSVEGSRSSKGKRKSARIKQLYVYAQDYTAGVAKLAKAVTAHKAADVPGAVQESLTALQRYKDLADINGANAMPPDVPIDQQKYIAVFKGGGYKNEGKVIIPLR</sequence>
<dbReference type="OMA" id="YFPMARR"/>
<reference evidence="1" key="1">
    <citation type="submission" date="2021-05" db="EMBL/GenBank/DDBJ databases">
        <title>The genome of the haptophyte Pavlova lutheri (Diacronema luteri, Pavlovales) - a model for lipid biosynthesis in eukaryotic algae.</title>
        <authorList>
            <person name="Hulatt C.J."/>
            <person name="Posewitz M.C."/>
        </authorList>
    </citation>
    <scope>NUCLEOTIDE SEQUENCE</scope>
    <source>
        <strain evidence="1">NIVA-4/92</strain>
    </source>
</reference>
<keyword evidence="2" id="KW-1185">Reference proteome</keyword>
<evidence type="ECO:0000313" key="1">
    <source>
        <dbReference type="EMBL" id="KAG8459820.1"/>
    </source>
</evidence>
<comment type="caution">
    <text evidence="1">The sequence shown here is derived from an EMBL/GenBank/DDBJ whole genome shotgun (WGS) entry which is preliminary data.</text>
</comment>
<dbReference type="AlphaFoldDB" id="A0A8J5XJL1"/>
<dbReference type="EMBL" id="JAGTXO010000037">
    <property type="protein sequence ID" value="KAG8459820.1"/>
    <property type="molecule type" value="Genomic_DNA"/>
</dbReference>
<name>A0A8J5XJL1_DIALT</name>
<evidence type="ECO:0000313" key="2">
    <source>
        <dbReference type="Proteomes" id="UP000751190"/>
    </source>
</evidence>
<proteinExistence type="predicted"/>
<gene>
    <name evidence="1" type="ORF">KFE25_014383</name>
</gene>